<dbReference type="PANTHER" id="PTHR35981:SF2">
    <property type="entry name" value="ION TRANSPORT PEPTIDE, ISOFORM C"/>
    <property type="match status" value="1"/>
</dbReference>
<accession>E3LEF3</accession>
<dbReference type="RefSeq" id="XP_003117755.2">
    <property type="nucleotide sequence ID" value="XM_003117707.2"/>
</dbReference>
<proteinExistence type="inferred from homology"/>
<dbReference type="AlphaFoldDB" id="E3LEF3"/>
<evidence type="ECO:0000256" key="1">
    <source>
        <dbReference type="ARBA" id="ARBA00005447"/>
    </source>
</evidence>
<comment type="similarity">
    <text evidence="1">Belongs to the arthropod CHH/MIH/GIH/VIH hormone family.</text>
</comment>
<evidence type="ECO:0000313" key="3">
    <source>
        <dbReference type="Proteomes" id="UP000008281"/>
    </source>
</evidence>
<dbReference type="CTD" id="9823843"/>
<dbReference type="InterPro" id="IPR031098">
    <property type="entry name" value="Crust_neurohorm"/>
</dbReference>
<dbReference type="InterPro" id="IPR035957">
    <property type="entry name" value="Crust_neurohorm_sf"/>
</dbReference>
<dbReference type="Pfam" id="PF01147">
    <property type="entry name" value="Crust_neurohorm"/>
    <property type="match status" value="1"/>
</dbReference>
<dbReference type="eggNOG" id="ENOG502SYHN">
    <property type="taxonomic scope" value="Eukaryota"/>
</dbReference>
<dbReference type="Gene3D" id="1.10.2010.10">
    <property type="entry name" value="Crustacean CHH/MIH/GIH neurohormone"/>
    <property type="match status" value="1"/>
</dbReference>
<dbReference type="OrthoDB" id="6365952at2759"/>
<dbReference type="SUPFAM" id="SSF81778">
    <property type="entry name" value="Crustacean CHH/MIH/GIH neurohormone"/>
    <property type="match status" value="1"/>
</dbReference>
<dbReference type="PANTHER" id="PTHR35981">
    <property type="entry name" value="ION TRANSPORT PEPTIDE, ISOFORM C"/>
    <property type="match status" value="1"/>
</dbReference>
<dbReference type="GO" id="GO:0007623">
    <property type="term" value="P:circadian rhythm"/>
    <property type="evidence" value="ECO:0007669"/>
    <property type="project" value="TreeGrafter"/>
</dbReference>
<evidence type="ECO:0000313" key="2">
    <source>
        <dbReference type="EMBL" id="EFO82353.1"/>
    </source>
</evidence>
<dbReference type="KEGG" id="crq:GCK72_024281"/>
<sequence length="269" mass="30917">MQKIGIEPDFDLQNVLSGFSFGSLAHVLNCITGGKKEVSSICRRSLASIVIQIRSYSNYTISNLDRLKTRPKISVLESFSRDSRATKSYYFLIPTDFVLLRPDKRECEILAWKQTRAPLCLEMWANSRCAYLLMPLLILLLINLSESVSVHRRAHKQTSNGRHPTESVFRAKRTYIDENANCGIHEIEMVHTIMDRICMLCHELHSHFAPNTRVECRKDCFQNTTFQSCMRIFSGGPKPVQPVEPTAPVPLYTEDVPTLDDIKERRRRI</sequence>
<dbReference type="EMBL" id="DS268407">
    <property type="protein sequence ID" value="EFO82353.1"/>
    <property type="molecule type" value="Genomic_DNA"/>
</dbReference>
<dbReference type="GeneID" id="9823843"/>
<dbReference type="HOGENOM" id="CLU_1035269_0_0_1"/>
<dbReference type="STRING" id="31234.E3LEF3"/>
<organism evidence="3">
    <name type="scientific">Caenorhabditis remanei</name>
    <name type="common">Caenorhabditis vulgaris</name>
    <dbReference type="NCBI Taxonomy" id="31234"/>
    <lineage>
        <taxon>Eukaryota</taxon>
        <taxon>Metazoa</taxon>
        <taxon>Ecdysozoa</taxon>
        <taxon>Nematoda</taxon>
        <taxon>Chromadorea</taxon>
        <taxon>Rhabditida</taxon>
        <taxon>Rhabditina</taxon>
        <taxon>Rhabditomorpha</taxon>
        <taxon>Rhabditoidea</taxon>
        <taxon>Rhabditidae</taxon>
        <taxon>Peloderinae</taxon>
        <taxon>Caenorhabditis</taxon>
    </lineage>
</organism>
<dbReference type="Proteomes" id="UP000008281">
    <property type="component" value="Unassembled WGS sequence"/>
</dbReference>
<gene>
    <name evidence="2" type="ORF">CRE_00806</name>
</gene>
<name>E3LEF3_CAERE</name>
<protein>
    <submittedName>
        <fullName evidence="2">Uncharacterized protein</fullName>
    </submittedName>
</protein>
<reference evidence="2" key="1">
    <citation type="submission" date="2007-07" db="EMBL/GenBank/DDBJ databases">
        <title>PCAP assembly of the Caenorhabditis remanei genome.</title>
        <authorList>
            <consortium name="The Caenorhabditis remanei Sequencing Consortium"/>
            <person name="Wilson R.K."/>
        </authorList>
    </citation>
    <scope>NUCLEOTIDE SEQUENCE [LARGE SCALE GENOMIC DNA]</scope>
    <source>
        <strain evidence="2">PB4641</strain>
    </source>
</reference>
<keyword evidence="3" id="KW-1185">Reference proteome</keyword>
<dbReference type="FunCoup" id="E3LEF3">
    <property type="interactions" value="141"/>
</dbReference>